<dbReference type="Proteomes" id="UP000095282">
    <property type="component" value="Unplaced"/>
</dbReference>
<dbReference type="InterPro" id="IPR005018">
    <property type="entry name" value="DOMON_domain"/>
</dbReference>
<feature type="chain" id="PRO_5009307954" evidence="1">
    <location>
        <begin position="18"/>
        <end position="68"/>
    </location>
</feature>
<evidence type="ECO:0000313" key="3">
    <source>
        <dbReference type="Proteomes" id="UP000095282"/>
    </source>
</evidence>
<dbReference type="PROSITE" id="PS50836">
    <property type="entry name" value="DOMON"/>
    <property type="match status" value="1"/>
</dbReference>
<evidence type="ECO:0000256" key="1">
    <source>
        <dbReference type="SAM" id="SignalP"/>
    </source>
</evidence>
<dbReference type="STRING" id="1561998.A0A1I7TQU3"/>
<reference evidence="4" key="1">
    <citation type="submission" date="2016-11" db="UniProtKB">
        <authorList>
            <consortium name="WormBaseParasite"/>
        </authorList>
    </citation>
    <scope>IDENTIFICATION</scope>
</reference>
<keyword evidence="3" id="KW-1185">Reference proteome</keyword>
<evidence type="ECO:0000313" key="4">
    <source>
        <dbReference type="WBParaSite" id="Csp11.Scaffold629.g10855.t1"/>
    </source>
</evidence>
<feature type="signal peptide" evidence="1">
    <location>
        <begin position="1"/>
        <end position="17"/>
    </location>
</feature>
<accession>A0A1I7TQU3</accession>
<dbReference type="AlphaFoldDB" id="A0A1I7TQU3"/>
<feature type="domain" description="DOMON" evidence="2">
    <location>
        <begin position="25"/>
        <end position="68"/>
    </location>
</feature>
<proteinExistence type="predicted"/>
<evidence type="ECO:0000259" key="2">
    <source>
        <dbReference type="PROSITE" id="PS50836"/>
    </source>
</evidence>
<dbReference type="eggNOG" id="ENOG502THF3">
    <property type="taxonomic scope" value="Eukaryota"/>
</dbReference>
<protein>
    <submittedName>
        <fullName evidence="4">DOMON domain-containing protein</fullName>
    </submittedName>
</protein>
<dbReference type="WBParaSite" id="Csp11.Scaffold629.g10855.t1">
    <property type="protein sequence ID" value="Csp11.Scaffold629.g10855.t1"/>
    <property type="gene ID" value="Csp11.Scaffold629.g10855"/>
</dbReference>
<sequence length="68" mass="7773">MFLPLLLIFFIVGFSDSATCDFKNDLTSMNWNVSGNELEIHFEHNNLTENRWTSIAFGNGPGMVRSKF</sequence>
<organism evidence="3 4">
    <name type="scientific">Caenorhabditis tropicalis</name>
    <dbReference type="NCBI Taxonomy" id="1561998"/>
    <lineage>
        <taxon>Eukaryota</taxon>
        <taxon>Metazoa</taxon>
        <taxon>Ecdysozoa</taxon>
        <taxon>Nematoda</taxon>
        <taxon>Chromadorea</taxon>
        <taxon>Rhabditida</taxon>
        <taxon>Rhabditina</taxon>
        <taxon>Rhabditomorpha</taxon>
        <taxon>Rhabditoidea</taxon>
        <taxon>Rhabditidae</taxon>
        <taxon>Peloderinae</taxon>
        <taxon>Caenorhabditis</taxon>
    </lineage>
</organism>
<keyword evidence="1" id="KW-0732">Signal</keyword>
<name>A0A1I7TQU3_9PELO</name>